<feature type="region of interest" description="Disordered" evidence="10">
    <location>
        <begin position="3242"/>
        <end position="3262"/>
    </location>
</feature>
<dbReference type="Pfam" id="PF00109">
    <property type="entry name" value="ketoacyl-synt"/>
    <property type="match status" value="4"/>
</dbReference>
<feature type="domain" description="Ketosynthase family 3 (KS3)" evidence="12">
    <location>
        <begin position="34"/>
        <end position="460"/>
    </location>
</feature>
<evidence type="ECO:0000256" key="4">
    <source>
        <dbReference type="ARBA" id="ARBA00022553"/>
    </source>
</evidence>
<dbReference type="PROSITE" id="PS52004">
    <property type="entry name" value="KS3_2"/>
    <property type="match status" value="4"/>
</dbReference>
<evidence type="ECO:0000256" key="6">
    <source>
        <dbReference type="ARBA" id="ARBA00023194"/>
    </source>
</evidence>
<feature type="region of interest" description="C-terminal hotdog fold" evidence="9">
    <location>
        <begin position="5862"/>
        <end position="6023"/>
    </location>
</feature>
<feature type="region of interest" description="Disordered" evidence="10">
    <location>
        <begin position="4704"/>
        <end position="4724"/>
    </location>
</feature>
<dbReference type="Gene3D" id="3.40.50.720">
    <property type="entry name" value="NAD(P)-binding Rossmann-like Domain"/>
    <property type="match status" value="4"/>
</dbReference>
<feature type="domain" description="Carrier" evidence="11">
    <location>
        <begin position="1729"/>
        <end position="1804"/>
    </location>
</feature>
<feature type="compositionally biased region" description="Basic and acidic residues" evidence="10">
    <location>
        <begin position="463"/>
        <end position="473"/>
    </location>
</feature>
<dbReference type="Gene3D" id="3.30.70.3290">
    <property type="match status" value="4"/>
</dbReference>
<dbReference type="Pfam" id="PF08659">
    <property type="entry name" value="KR"/>
    <property type="match status" value="4"/>
</dbReference>
<evidence type="ECO:0000256" key="3">
    <source>
        <dbReference type="ARBA" id="ARBA00022450"/>
    </source>
</evidence>
<dbReference type="GeneID" id="95594095"/>
<evidence type="ECO:0000313" key="14">
    <source>
        <dbReference type="EMBL" id="GHI67772.1"/>
    </source>
</evidence>
<evidence type="ECO:0000256" key="1">
    <source>
        <dbReference type="ARBA" id="ARBA00001957"/>
    </source>
</evidence>
<dbReference type="SUPFAM" id="SSF55048">
    <property type="entry name" value="Probable ACP-binding domain of malonyl-CoA ACP transacylase"/>
    <property type="match status" value="4"/>
</dbReference>
<dbReference type="SMART" id="SM01294">
    <property type="entry name" value="PKS_PP_betabranch"/>
    <property type="match status" value="4"/>
</dbReference>
<dbReference type="InterPro" id="IPR057326">
    <property type="entry name" value="KR_dom"/>
</dbReference>
<evidence type="ECO:0000256" key="2">
    <source>
        <dbReference type="ARBA" id="ARBA00004792"/>
    </source>
</evidence>
<feature type="active site" description="Proton donor; for dehydratase activity" evidence="9">
    <location>
        <position position="1126"/>
    </location>
</feature>
<dbReference type="InterPro" id="IPR016039">
    <property type="entry name" value="Thiolase-like"/>
</dbReference>
<dbReference type="InterPro" id="IPR020841">
    <property type="entry name" value="PKS_Beta-ketoAc_synthase_dom"/>
</dbReference>
<dbReference type="Pfam" id="PF16197">
    <property type="entry name" value="KAsynt_C_assoc"/>
    <property type="match status" value="4"/>
</dbReference>
<dbReference type="InterPro" id="IPR001227">
    <property type="entry name" value="Ac_transferase_dom_sf"/>
</dbReference>
<feature type="region of interest" description="N-terminal hotdog fold" evidence="9">
    <location>
        <begin position="5720"/>
        <end position="5849"/>
    </location>
</feature>
<dbReference type="Pfam" id="PF00550">
    <property type="entry name" value="PP-binding"/>
    <property type="match status" value="4"/>
</dbReference>
<evidence type="ECO:0000256" key="8">
    <source>
        <dbReference type="ARBA" id="ARBA00023315"/>
    </source>
</evidence>
<dbReference type="EMBL" id="BNEC01000003">
    <property type="protein sequence ID" value="GHI67772.1"/>
    <property type="molecule type" value="Genomic_DNA"/>
</dbReference>
<dbReference type="InterPro" id="IPR042104">
    <property type="entry name" value="PKS_dehydratase_sf"/>
</dbReference>
<dbReference type="PROSITE" id="PS00606">
    <property type="entry name" value="KS3_1"/>
    <property type="match status" value="4"/>
</dbReference>
<dbReference type="InterPro" id="IPR015083">
    <property type="entry name" value="NorB/c/GfsB-D-like_docking"/>
</dbReference>
<dbReference type="SUPFAM" id="SSF51735">
    <property type="entry name" value="NAD(P)-binding Rossmann-fold domains"/>
    <property type="match status" value="8"/>
</dbReference>
<dbReference type="InterPro" id="IPR049900">
    <property type="entry name" value="PKS_mFAS_DH"/>
</dbReference>
<dbReference type="InterPro" id="IPR009081">
    <property type="entry name" value="PP-bd_ACP"/>
</dbReference>
<dbReference type="Pfam" id="PF22953">
    <property type="entry name" value="SpnB_Rossmann"/>
    <property type="match status" value="2"/>
</dbReference>
<dbReference type="CDD" id="cd08952">
    <property type="entry name" value="KR_1_SDR_x"/>
    <property type="match status" value="2"/>
</dbReference>
<feature type="domain" description="Ketosynthase family 3 (KS3)" evidence="12">
    <location>
        <begin position="4835"/>
        <end position="5260"/>
    </location>
</feature>
<comment type="pathway">
    <text evidence="2">Antibiotic biosynthesis.</text>
</comment>
<protein>
    <submittedName>
        <fullName evidence="14">Uncharacterized protein</fullName>
    </submittedName>
</protein>
<dbReference type="InterPro" id="IPR018201">
    <property type="entry name" value="Ketoacyl_synth_AS"/>
</dbReference>
<dbReference type="InterPro" id="IPR049552">
    <property type="entry name" value="PKS_DH_N"/>
</dbReference>
<dbReference type="Proteomes" id="UP000613974">
    <property type="component" value="Unassembled WGS sequence"/>
</dbReference>
<organism evidence="14 15">
    <name type="scientific">Streptomyces nojiriensis</name>
    <dbReference type="NCBI Taxonomy" id="66374"/>
    <lineage>
        <taxon>Bacteria</taxon>
        <taxon>Bacillati</taxon>
        <taxon>Actinomycetota</taxon>
        <taxon>Actinomycetes</taxon>
        <taxon>Kitasatosporales</taxon>
        <taxon>Streptomycetaceae</taxon>
        <taxon>Streptomyces</taxon>
    </lineage>
</organism>
<feature type="domain" description="Carrier" evidence="11">
    <location>
        <begin position="6521"/>
        <end position="6596"/>
    </location>
</feature>
<evidence type="ECO:0000259" key="11">
    <source>
        <dbReference type="PROSITE" id="PS50075"/>
    </source>
</evidence>
<dbReference type="PANTHER" id="PTHR43775:SF51">
    <property type="entry name" value="INACTIVE PHENOLPHTHIOCEROL SYNTHESIS POLYKETIDE SYNTHASE TYPE I PKS1-RELATED"/>
    <property type="match status" value="1"/>
</dbReference>
<feature type="compositionally biased region" description="Basic and acidic residues" evidence="10">
    <location>
        <begin position="5809"/>
        <end position="5823"/>
    </location>
</feature>
<dbReference type="Pfam" id="PF08990">
    <property type="entry name" value="Docking"/>
    <property type="match status" value="1"/>
</dbReference>
<evidence type="ECO:0000256" key="10">
    <source>
        <dbReference type="SAM" id="MobiDB-lite"/>
    </source>
</evidence>
<feature type="active site" description="Proton acceptor; for dehydratase activity" evidence="9">
    <location>
        <position position="956"/>
    </location>
</feature>
<dbReference type="InterPro" id="IPR016035">
    <property type="entry name" value="Acyl_Trfase/lysoPLipase"/>
</dbReference>
<sequence length="6685" mass="695106">MTTPNEKVVEALRASLKETERLRRRNQELTDASREPIAIVGMSCRFPGGISSPEDLWKLVESGGDAISGFPADRGWDVESLYDPDPDHPGTTYARHGGFLYEAPEFDASFFGISPREALAMDPQQRLLLETTWEVFERAGIDPATLRGSRAGVFVGASANAYGAGSDELPDGVEGHLLTGTASSVVSGRLAYVFGLEGPAATVDTACSSSSVALHMAVQALRQGECSLALAAGVTVLAGPEVFVEFSRQRGLSADGRCKSFAEAADGTGWSEGVGVLLVERLSDARRNGHRVLAVVRGSAVNQDGASNGLTAPNGPAQQRVIRQALESARLTPADVDAVEAHGTGTTLGDPIEAQALLATYGQDRPADRPLWLGSLKSNLGHTQNTAGIAGIIKMVMAMRHGVLPKTLHVDRPTSHVDWSAGAVSLLTEQRAWPQTGRPYRAGVSAFGVSGTNVHTIIEQAPEADRAPERTDGDAGPEPKVVPWLLSAKGQDALREQAERLLAHAGEHPGLSPVDVGRSLAVGRTAFEDRAAVVAADREGLLAGLAALAAGDAPAGVVKGSPAGGKTAFLFTGQGSQRLGMGRELYEAFPVFAAALDAVCERFDLELPLKDVLFGDDAALLDETRFTQPALFAVEVALFRLLESWGVKPDFLSGHSIGEIAAAHVAGVFSLDDACTLVAARGRLMQALPSGGVMIAVQASEDEILPLLTDRVSIAAVNGPRSVVIAGDEDAATAIVAAFSDRKSKRLTVSHAFHSPHMDGMLEDFREVVAGLTYDSPRIPVVSNLTGALVSDEMGSADFWVRHVREAVRFLDGVRALEAAGVTTYVELGPDGVLSALAQDCVAQDAVFVPALRKGRPEAESLVTALARAHAHGIRVDWQAFFSAADAQRVDDLPTYAFQRQRYWIEPGTRAGDVGAAGLDEAAHPLLGATVALADSEGFVFTALLSPTTHPWLVDHQVMGSVLLPGTAFVDLAIWAGDQVGCDVVEELTLEAPLILPERGGVQLQMYVSAPDADGTGRRAFGLSSRPKDSAADEPWTRHAGGVLAHAPASAPPRFAPVQWPPAGAEPLATDGLYADLAEVGMGYGPAFRGLTAAWRQGDSVYAEVALPEESAAAARDFGLHPALLDAALHTLGLGVLGGTEGEGRLPFAWSGVTLHATGADALRVRLTPRGTDGVRLEIADSTGGPVATVDSLVLRAVSAEQVQAARTAYHESVFRTEWTALPAAADAPGTPADGRWAALGTTAPAALLPAALLPTADAIPGYADLAELAAAVEAGAPVPEAVFVGFGQATTAADANADADGPATPELSAEAVHRATHQALALARTWLGDEPFTGDRFAGTRLVVLTRGAVAAGADAGTVCDPVHAAVRGLLRSAQSEHPDRLLLIDTDGAEDSVRALPAALAAGEPQLAVRAGTLHALRLARVARETPDQPSAAGPGPAYAPESTVLITGAGGLLGGLIAHRLVAEHGVRHLLLVGRRGGSTPEAQRLGAELAAEGASVTWAACDVADRDALAAVLAAIPAEHPLGAVIHTAGVLDDGVITSLTPERLSAVLRPKADAAVNLHELTRDLDLSAFVLFSSIGGAFGGAGQGNYAAANVFLDALAQHRRSLGLPATSLAWALWADGAGMAGSLTDADISRMTRGGLPPLTSAEGLDLFDLAHRIDEAAPVLMRVDLAGLRPQAQAGTLSPLLRGLVRVPSRRHAGGAAAASGASGLRQRLAGLPAAEQDRTLLDLVRKQVAAALGYPGAAAVEPGRSFKELGFDSLTAVELRNLLGEATGRRLPATLVFDYPTATALAQYLREELVGDLAADAGADAGRGDLPARRPAAANARAVDDDDPIAVVAMSCRFPGGITSPEDLWRLLAEGRDGITAFPADRGWDLDTLYSDDPDREGTSYVREGGFLHEAADFDAAFFGISPREALAMDPQQRLLLETTWETFERAGIDPTGLRGSRTGVFIGSNAQDYLQLWLNDGDGLEGHLGTGNAASVVSGRISYSFGLEGPAVTLDTACSSSLVTLHLAAQSLRRGECAMALAGAVTIMSTPGAFTEFSRQRGLASDGRIKAFAAAADGTIWSEGVGLLLLERLSDARRNGHPVLAVVRGTAVNQDGASNGLTAPNGPSQQRVIREALADAGLTAGDVDAVEAHGTGTRLGDPIEAQALLATYGQDRPADQPLLLGSVKSNIGHTQAVAGVAGVIKMVMAMRHGVLPQTLHIDEPTPYVDWSAGDIELLTEQRAWPETGRPRRAGISSFGYSGTNAHAVIEQAPQHTSEPTPATPAGPGLPVLPWLVSGRTPSALRAQAERLHPAAADALAESGTRGALDLGISLATHRAALEHRAVLIGAPSDGETLLGRLAALAAGEQVPGLVRGAVSGGGLAFLFTGQGSQRLGMGRELYDAFPVFAAALDAVCEHFDSQLELPLKDVLFGDDAAVLDRTEYTQPALFAVEVALFRLVESWGLRPDFVSGHSIGEIAAAHVAGVFSLEDACALVAARGRLMQALPSGGVMIAVQASEDEVLPLLTDRVSIAAINGPRSVVIAGDEDAAVAIAESFSDRKSKRLTVSHAFHSPHMDGMLEDFRRVVQGLSFEAPRIQVVSNLTGSVVSDEMGSAEFWVRHVREAVRFLDGVRALEAAGVTTFVELGPDGVLSALAQDCLTGDADVAFVPVLRAGRGEPETVVTALAQAHVRGVEVDWSVFFAGTGAERVDLPTYAFQRQRYWPETILSGAVVAAAPAVDAVDSRFWDAVERGDLTSLASELEVDGDARFSDLVPALSAWRRQGQEQSEIDGWRYRVSWKPLTDAVGAGARLSGLWLVVVPSDGVDDAVVVGALAGRGAEVRRVVVEADVDRAALAGLLSGAGSVAGVVSLLALDEAAGVVATAGLVQALGDVGVEAPLWCLTRGAVSVGRSDRLSSAVQAQTWGLGRVAALEVPGRWGGLVDLPEVWDERAMSRLVGVLASAGEDQVAVRSSGVFGRRLVRAASGGTDSWAPSGTVLVTGGTGALGGRVARWLAGAGAERLVMTSRRGLDAPGAAELVAELSGLGVEVSVVACDASDRDALRALLEAEADTLTAVVHTAGILDDGVLDALTPDRFESVLRAKATSALNLHELTVELGIELSAFVLFSSMSGTIGAAGQANYAAANAYLDALAEQRRAAGLAATSIAWGPWAEGGMAADEALEARMRRGGVPPMNADLAITALRQAVGSDDAALTIVDFDWAKFVPGFTAVRADRLLTDLPEAEAVIRASEPTGARTERSGSSLAAHLRSMSDSDREPFLLDLVRTQVAEVLGHSGAQDVEPGRAFREIGFDSLTAVELRNRLGAATELRLPATLVYDYPTPAALAANLLSELLGAQVEVTGPVATAIDDDPIAIVAMSCRFPGGVRNPEDLWQLLATGSDAISDLPLDRGWDLDALYDADPSAQGTSYARQGGFLYDAADFDADFFGISPREALAMDPQQRLLLETSWEAFERAGIDPETLRGSQAGVFVGTNGQDYLSVLLEEPEGLEGHLGTGNAASVVSGRLSYVFGLEGPAVTIDTACSSSLVALHWAIQALRNGECSLALAGGVTVMSTPGTFIEFSRQRGLAADGRIKAFAAAADGTGWGEGVGMLLVERLSDARRNGHPVLAVVRGSAINQDGASNGLTAPNGPSQQRVIRQALASAGLSAAEVDAVEAHGTGTTLGDPIEAQALLATYGQDRAAEQPLLLGSIKSNIGHTQAAAGVAGVIKMVLAMQHGVLPQSLHIDEPSPQVDWEAGDVALLTEQRAWPETGRPRRAGVSSFGFSGTNAHTIIEQAPLSQAEEEPEDAGSVDPGLRPLPLVISAKSDAGLRAQADSLRERLLSDPALRPADVGRTLATGRSAFGERAAVVAADREGLLAGLAALAAGDASAGVVKGSPAGGKTAFLFTGQGSQRLAMGRELYEAHPVFAAALDAVCARFDLELSLKDVLFGDDAAALDRTEYTQPALFAVEVALFRLVESWGLRPDFLSGHSIGEIAAAHVAGVFSLDDACTLVAARGRLMQALPAGGAMIALQASEDEVLPLLTDRVSLAAVNGPQAVVIAGDEDAAVAIAESFADRKSKRLTVSHAFHSPHMDGMLDAFREVVEGLSFGAPRIPVVSNLTGALVTGEMASAEFWVRHVREAVRFLDGIRALEGAGVTTYVELGPDGVLSALGQECLSVGGAAFAPVVRKGRPETETAMAALAQSHVRGIHVDWQAVYGTGAVRVDLPTYAFQRRRYWPETALVRRGDVITRSDIDGWRYQVSWKPLTVSGGTLGGEWVVVAGEDESLAAGVVDALAGGGAEVRLVVVEPGTDRAALAGLLSGAGAVAGVVSLLALDESAGVVATAGLVQALGDAGVEAPLWCLTRGAVSVGRSDRLVSAVQAQVWGLGRVAALEIPGRWGGLVDLPEVWDERAMSRLVGVLGGAGEDQVAVRSSGVFGRRLVRATGGAASTSWTPSGTVLVTGGTGALGGRVARWLAGAGAERLVLTSRRGADAPGAAELVAELSGLGVEVSVVACDASDRDALRVLLEAEADTLTAVVHTAGILDDGVLDALTPDRFESVLRAKATSALNLHELTVELGIELSAFVLFSSMTGTIGTAGQANYAAANAYLDALAEQRRAAGLAATSIAWGPWAEGGMAADEALDARMRRGGVPPMNAESAIEALHRALGANDTAVTVVDVDWGRFAPGFTAVRPSSLLAELPEARNALAPRAGDGDEGRTGDRTPDGRHSLVQRLAGLSAAERDRALLDLVRKEVAAVLGHAGAESVGAGRAFKELGFDSLTAVELRNRLGAATGLRLPATLIYDYPTSADLAEHLLGELLGTEAEVAALAPVARAVDDDPIAIVAMSCRFPGGVRTPEDLWQLLATGGDAIGEFPADRGWDAESLFGPRSEQDTSYAREGGFLYDVAQFDPGFFGISPREALAMDPQQRLLLETSWEAFERAGIDPSSMRGTQAGVFVGTNGQDYLSLVLNSADGGDGFMSTGNSASVVSGRLSYVFGLEGPAVTVDTACSASLVALHLAVQALRSGECSIALAGGVTVMSTPGAFVEFSRQGGLAADGRIKAFAAAADGTGWGEGVGMLLVERLSDARRNGHPVLAVVRGSAINQDGASNGLTAPNGPSQQRVIRQALASAGLSAAEVDAVEAHGTGTRLGDPIEAQALLATYGQERPGDQPLLLGSIKSNIGHTQAAAGVAGVIKMVLAMQHGVLPQTLHVNEPTPHVDWTAGDIALLTEQRAWPETGRPRRAGISSFGVSGTNAHTILEQAPEVPEAVEAASPAPWPWILSGRTEAALRDQAVRLLAHLAGDGEPRPVDVGHSLATGRALLDHRAVLVAGEREEYREALTALAAGDSAAAVTRGVAGAEQQVAFLFTGQGSQRLGMGRELYDAHPVFADALDGICAHMDAHLELPLKQVLFDVEAELLDRTGYTQPALFAVEVALFRLVESWGLRPDFLSGHSIGEIAAAHVAGVFSLEDACTLVAARGRLMQELPSGGVMIAVQASEEEILPLLTDRVSIAAVNGPLSVVVAGDEDAAAAVAAAFPDRKSKRLTVSHAFHSPHMDGMLADFRKVAEGITYGSPRIPVVSNLTGVLVTDEMGSADFWVRHVRDAVRFLDGIRALEAAGVTTYVELGPDGVLSALAQDCVTADATFVPLLRKGRAEAETLVTALGRAHVHGVTVDWSAFYSGSGARRVDLPTYAFQHERYWVDSFVAPEDAASLGVEPAGHPLLGAAVELPDTGGFLFTGRLSRRTHPWLADHVVADSVVVPGAAFVELALRAGDEAGCGQVRELALEAPLVLPEDGAVQLRLTVGGADDDGRRSVQVHSRPEATDGDAPDGAAWSRHATGFLTATGETAAADATGPWPPTGAEEVSTEAVYDRLTAAGLHHGPALKTLTRVWVRGDEVFAQARLSGEPHAPTGGFALHPALLDTAVQALAAVGAAGREPLTWHGVRLHAAGADALRLRITPDGTDTVSVELADEQGAPVASVEALVTRHIDVERFTVAPEGAHDALFRLDWVRTPVPARPAATTLVVIGDADGGDAAGQSLLAAALEGAGVPVAKYEDLAALDEAVTAGRQPVPGTVVVPFMTATGTPAEQAGALLAQEVRDVTHRALAAVQGWLDNGRFAGARLALVTRGAVAAHTDAEAGDLAHAPVWGLLRAAQTEHPDRFVLVDLDDADLSGRALAGALATDEPELAVRGGALYAPRLARVGAQAPADGDAVSRIDTRGTVLVTGAGGGLAGLLARHLVAEHGVRHLLLTGRRGADTDTAAELTEQLGALGAQVTWAACDVADRDALAALLASVPAERPLTAVVHTAAVLDDGVVDLLTPERVDRVMRPKVDGALHLHELTRHLDLSAFVLFSAAAGTLGGAGQANYAAANVFLDALARHRRAHGLTALSLVWGMWAEERGMAGRLTEAERARAARGGVAPLSAREGLALFDLALAADDEPVLLPVGIDLPTLRARAADGGILPMFRGLVRTPVRHRRPAATAPGAHRAEEATAATGAGELTLAQRLAELSAAERERTVLNLVRGQVAAVLGYKSAEHVGEEQAFKELGFDSLTAVELRNRLGAAAGLRLPATLVYDYPNPAALARQLLSEVAPEGTGGRKLSVLEELDRLESTFASLDPTELSDAAGDDAAHARVAVRLQTLLAQWNDARRTEGDSAADAIEDASDDELFALIDKKFGQG</sequence>
<feature type="region of interest" description="Disordered" evidence="10">
    <location>
        <begin position="5809"/>
        <end position="5832"/>
    </location>
</feature>
<dbReference type="Pfam" id="PF00698">
    <property type="entry name" value="Acyl_transf_1"/>
    <property type="match status" value="4"/>
</dbReference>
<feature type="region of interest" description="C-terminal hotdog fold" evidence="9">
    <location>
        <begin position="1065"/>
        <end position="1204"/>
    </location>
</feature>
<feature type="domain" description="PKS/mFAS DH" evidence="13">
    <location>
        <begin position="5720"/>
        <end position="6023"/>
    </location>
</feature>
<keyword evidence="8" id="KW-0012">Acyltransferase</keyword>
<dbReference type="Pfam" id="PF18369">
    <property type="entry name" value="PKS_DE"/>
    <property type="match status" value="1"/>
</dbReference>
<dbReference type="PANTHER" id="PTHR43775">
    <property type="entry name" value="FATTY ACID SYNTHASE"/>
    <property type="match status" value="1"/>
</dbReference>
<keyword evidence="15" id="KW-1185">Reference proteome</keyword>
<dbReference type="InterPro" id="IPR049551">
    <property type="entry name" value="PKS_DH_C"/>
</dbReference>
<evidence type="ECO:0000256" key="5">
    <source>
        <dbReference type="ARBA" id="ARBA00022679"/>
    </source>
</evidence>
<reference evidence="15" key="1">
    <citation type="submission" date="2023-07" db="EMBL/GenBank/DDBJ databases">
        <title>Whole genome shotgun sequence of Streptomyces nojiriensis NBRC 13794.</title>
        <authorList>
            <person name="Komaki H."/>
            <person name="Tamura T."/>
        </authorList>
    </citation>
    <scope>NUCLEOTIDE SEQUENCE [LARGE SCALE GENOMIC DNA]</scope>
    <source>
        <strain evidence="15">NBRC 13794</strain>
    </source>
</reference>
<dbReference type="SMART" id="SM00823">
    <property type="entry name" value="PKS_PP"/>
    <property type="match status" value="4"/>
</dbReference>
<keyword evidence="6" id="KW-0045">Antibiotic biosynthesis</keyword>
<dbReference type="PROSITE" id="PS00012">
    <property type="entry name" value="PHOSPHOPANTETHEINE"/>
    <property type="match status" value="4"/>
</dbReference>
<feature type="region of interest" description="N-terminal hotdog fold" evidence="9">
    <location>
        <begin position="924"/>
        <end position="1051"/>
    </location>
</feature>
<dbReference type="InterPro" id="IPR006162">
    <property type="entry name" value="Ppantetheine_attach_site"/>
</dbReference>
<evidence type="ECO:0000259" key="12">
    <source>
        <dbReference type="PROSITE" id="PS52004"/>
    </source>
</evidence>
<dbReference type="SUPFAM" id="SSF47336">
    <property type="entry name" value="ACP-like"/>
    <property type="match status" value="4"/>
</dbReference>
<dbReference type="Gene3D" id="3.40.366.10">
    <property type="entry name" value="Malonyl-Coenzyme A Acyl Carrier Protein, domain 2"/>
    <property type="match status" value="4"/>
</dbReference>
<comment type="caution">
    <text evidence="14">The sequence shown here is derived from an EMBL/GenBank/DDBJ whole genome shotgun (WGS) entry which is preliminary data.</text>
</comment>
<dbReference type="InterPro" id="IPR041618">
    <property type="entry name" value="PKS_DE"/>
</dbReference>
<feature type="active site" description="Proton acceptor; for dehydratase activity" evidence="9">
    <location>
        <position position="5752"/>
    </location>
</feature>
<evidence type="ECO:0000256" key="9">
    <source>
        <dbReference type="PROSITE-ProRule" id="PRU01363"/>
    </source>
</evidence>
<evidence type="ECO:0000313" key="15">
    <source>
        <dbReference type="Proteomes" id="UP000613974"/>
    </source>
</evidence>
<dbReference type="Gene3D" id="3.40.47.10">
    <property type="match status" value="4"/>
</dbReference>
<dbReference type="SMART" id="SM00825">
    <property type="entry name" value="PKS_KS"/>
    <property type="match status" value="4"/>
</dbReference>
<dbReference type="Gene3D" id="3.10.129.110">
    <property type="entry name" value="Polyketide synthase dehydratase"/>
    <property type="match status" value="2"/>
</dbReference>
<dbReference type="PROSITE" id="PS52019">
    <property type="entry name" value="PKS_MFAS_DH"/>
    <property type="match status" value="2"/>
</dbReference>
<feature type="domain" description="Carrier" evidence="11">
    <location>
        <begin position="3270"/>
        <end position="3345"/>
    </location>
</feature>
<dbReference type="SMART" id="SM00826">
    <property type="entry name" value="PKS_DH"/>
    <property type="match status" value="2"/>
</dbReference>
<dbReference type="InterPro" id="IPR020807">
    <property type="entry name" value="PKS_DH"/>
</dbReference>
<dbReference type="InterPro" id="IPR036736">
    <property type="entry name" value="ACP-like_sf"/>
</dbReference>
<gene>
    <name evidence="14" type="ORF">Snoj_16900</name>
</gene>
<dbReference type="InterPro" id="IPR014043">
    <property type="entry name" value="Acyl_transferase_dom"/>
</dbReference>
<keyword evidence="7" id="KW-0511">Multifunctional enzyme</keyword>
<feature type="region of interest" description="Disordered" evidence="10">
    <location>
        <begin position="460"/>
        <end position="480"/>
    </location>
</feature>
<feature type="domain" description="PKS/mFAS DH" evidence="13">
    <location>
        <begin position="924"/>
        <end position="1204"/>
    </location>
</feature>
<feature type="domain" description="Carrier" evidence="11">
    <location>
        <begin position="4741"/>
        <end position="4816"/>
    </location>
</feature>
<dbReference type="SMART" id="SM00827">
    <property type="entry name" value="PKS_AT"/>
    <property type="match status" value="4"/>
</dbReference>
<dbReference type="PROSITE" id="PS50075">
    <property type="entry name" value="CARRIER"/>
    <property type="match status" value="4"/>
</dbReference>
<accession>A0ABQ3SIJ2</accession>
<keyword evidence="3" id="KW-0596">Phosphopantetheine</keyword>
<dbReference type="InterPro" id="IPR050091">
    <property type="entry name" value="PKS_NRPS_Biosynth_Enz"/>
</dbReference>
<dbReference type="InterPro" id="IPR016036">
    <property type="entry name" value="Malonyl_transacylase_ACP-bd"/>
</dbReference>
<dbReference type="InterPro" id="IPR032821">
    <property type="entry name" value="PKS_assoc"/>
</dbReference>
<feature type="compositionally biased region" description="Basic and acidic residues" evidence="10">
    <location>
        <begin position="4709"/>
        <end position="4724"/>
    </location>
</feature>
<dbReference type="InterPro" id="IPR014031">
    <property type="entry name" value="Ketoacyl_synth_C"/>
</dbReference>
<dbReference type="Pfam" id="PF21089">
    <property type="entry name" value="PKS_DH_N"/>
    <property type="match status" value="2"/>
</dbReference>
<dbReference type="InterPro" id="IPR055123">
    <property type="entry name" value="SpnB-like_Rossmann"/>
</dbReference>
<dbReference type="SUPFAM" id="SSF52151">
    <property type="entry name" value="FabD/lysophospholipase-like"/>
    <property type="match status" value="4"/>
</dbReference>
<dbReference type="Pfam" id="PF14765">
    <property type="entry name" value="PS-DH"/>
    <property type="match status" value="2"/>
</dbReference>
<comment type="cofactor">
    <cofactor evidence="1">
        <name>pantetheine 4'-phosphate</name>
        <dbReference type="ChEBI" id="CHEBI:47942"/>
    </cofactor>
</comment>
<feature type="domain" description="Ketosynthase family 3 (KS3)" evidence="12">
    <location>
        <begin position="3362"/>
        <end position="3788"/>
    </location>
</feature>
<dbReference type="Gene3D" id="6.10.140.1830">
    <property type="match status" value="1"/>
</dbReference>
<dbReference type="Gene3D" id="1.10.1200.10">
    <property type="entry name" value="ACP-like"/>
    <property type="match status" value="4"/>
</dbReference>
<feature type="domain" description="Ketosynthase family 3 (KS3)" evidence="12">
    <location>
        <begin position="1837"/>
        <end position="2263"/>
    </location>
</feature>
<feature type="active site" description="Proton donor; for dehydratase activity" evidence="9">
    <location>
        <position position="5923"/>
    </location>
</feature>
<dbReference type="SUPFAM" id="SSF53901">
    <property type="entry name" value="Thiolase-like"/>
    <property type="match status" value="4"/>
</dbReference>
<dbReference type="RefSeq" id="WP_189748035.1">
    <property type="nucleotide sequence ID" value="NZ_BMRL01000033.1"/>
</dbReference>
<dbReference type="InterPro" id="IPR013968">
    <property type="entry name" value="PKS_KR"/>
</dbReference>
<keyword evidence="4" id="KW-0597">Phosphoprotein</keyword>
<proteinExistence type="predicted"/>
<dbReference type="NCBIfam" id="NF045894">
    <property type="entry name" value="PKS_plus_SDR"/>
    <property type="match status" value="1"/>
</dbReference>
<dbReference type="CDD" id="cd00833">
    <property type="entry name" value="PKS"/>
    <property type="match status" value="4"/>
</dbReference>
<keyword evidence="5" id="KW-0808">Transferase</keyword>
<evidence type="ECO:0000259" key="13">
    <source>
        <dbReference type="PROSITE" id="PS52019"/>
    </source>
</evidence>
<name>A0ABQ3SIJ2_9ACTN</name>
<evidence type="ECO:0000256" key="7">
    <source>
        <dbReference type="ARBA" id="ARBA00023268"/>
    </source>
</evidence>
<dbReference type="Pfam" id="PF02801">
    <property type="entry name" value="Ketoacyl-synt_C"/>
    <property type="match status" value="4"/>
</dbReference>
<dbReference type="CDD" id="cd08956">
    <property type="entry name" value="KR_3_FAS_SDR_x"/>
    <property type="match status" value="2"/>
</dbReference>
<dbReference type="InterPro" id="IPR036291">
    <property type="entry name" value="NAD(P)-bd_dom_sf"/>
</dbReference>
<dbReference type="InterPro" id="IPR014030">
    <property type="entry name" value="Ketoacyl_synth_N"/>
</dbReference>
<dbReference type="SMART" id="SM00822">
    <property type="entry name" value="PKS_KR"/>
    <property type="match status" value="4"/>
</dbReference>
<dbReference type="InterPro" id="IPR020806">
    <property type="entry name" value="PKS_PP-bd"/>
</dbReference>